<reference evidence="2 3" key="1">
    <citation type="submission" date="2016-06" db="EMBL/GenBank/DDBJ databases">
        <title>Adaptive Radiation by Waves of Gene Transfer Leads to Fine-Scale Resource Partitioning in Marine Microbes.</title>
        <authorList>
            <person name="Hehemann J.-H."/>
            <person name="Arevalo P."/>
            <person name="Datta M.S."/>
            <person name="Yu X."/>
            <person name="Corzett C."/>
            <person name="Henschel A."/>
            <person name="Preheim S.P."/>
            <person name="Timberlake S."/>
            <person name="Alm E.J."/>
            <person name="Polz M.F."/>
        </authorList>
    </citation>
    <scope>NUCLEOTIDE SEQUENCE [LARGE SCALE GENOMIC DNA]</scope>
    <source>
        <strain evidence="2 3">FF50</strain>
    </source>
</reference>
<evidence type="ECO:0000313" key="3">
    <source>
        <dbReference type="Proteomes" id="UP000092018"/>
    </source>
</evidence>
<dbReference type="EMBL" id="CP016178">
    <property type="protein sequence ID" value="ANO34994.1"/>
    <property type="molecule type" value="Genomic_DNA"/>
</dbReference>
<dbReference type="AlphaFoldDB" id="A0AAN0XYL0"/>
<dbReference type="InterPro" id="IPR041633">
    <property type="entry name" value="Polbeta"/>
</dbReference>
<name>A0AAN0XYL0_9VIBR</name>
<dbReference type="CDD" id="cd05403">
    <property type="entry name" value="NT_KNTase_like"/>
    <property type="match status" value="1"/>
</dbReference>
<sequence>MLKNNIEAHSLGLKPHQLALVLEALHDVRGIKKATIFGSRALGTYQDNSDIDIAIEGEALSIDAVALVTDKLEYSSLPFNVDVVIKHKIKSKELLEHIERFGCVILEP</sequence>
<accession>A0AAN0XYL0</accession>
<evidence type="ECO:0000259" key="1">
    <source>
        <dbReference type="Pfam" id="PF18765"/>
    </source>
</evidence>
<dbReference type="SUPFAM" id="SSF81301">
    <property type="entry name" value="Nucleotidyltransferase"/>
    <property type="match status" value="1"/>
</dbReference>
<dbReference type="Pfam" id="PF18765">
    <property type="entry name" value="Polbeta"/>
    <property type="match status" value="1"/>
</dbReference>
<dbReference type="RefSeq" id="WP_017028523.1">
    <property type="nucleotide sequence ID" value="NZ_CP016178.1"/>
</dbReference>
<evidence type="ECO:0000313" key="2">
    <source>
        <dbReference type="EMBL" id="ANO34994.1"/>
    </source>
</evidence>
<dbReference type="InterPro" id="IPR043519">
    <property type="entry name" value="NT_sf"/>
</dbReference>
<dbReference type="KEGG" id="vbr:A6E01_17625"/>
<feature type="domain" description="Polymerase beta nucleotidyltransferase" evidence="1">
    <location>
        <begin position="25"/>
        <end position="107"/>
    </location>
</feature>
<dbReference type="Gene3D" id="3.30.460.10">
    <property type="entry name" value="Beta Polymerase, domain 2"/>
    <property type="match status" value="1"/>
</dbReference>
<proteinExistence type="predicted"/>
<dbReference type="Proteomes" id="UP000092018">
    <property type="component" value="Chromosome 2"/>
</dbReference>
<organism evidence="2 3">
    <name type="scientific">Vibrio breoganii</name>
    <dbReference type="NCBI Taxonomy" id="553239"/>
    <lineage>
        <taxon>Bacteria</taxon>
        <taxon>Pseudomonadati</taxon>
        <taxon>Pseudomonadota</taxon>
        <taxon>Gammaproteobacteria</taxon>
        <taxon>Vibrionales</taxon>
        <taxon>Vibrionaceae</taxon>
        <taxon>Vibrio</taxon>
    </lineage>
</organism>
<protein>
    <recommendedName>
        <fullName evidence="1">Polymerase beta nucleotidyltransferase domain-containing protein</fullName>
    </recommendedName>
</protein>
<gene>
    <name evidence="2" type="ORF">A6E01_17625</name>
</gene>